<dbReference type="AlphaFoldDB" id="A0A813XC50"/>
<evidence type="ECO:0000313" key="2">
    <source>
        <dbReference type="EMBL" id="CAF0864765.1"/>
    </source>
</evidence>
<evidence type="ECO:0000256" key="1">
    <source>
        <dbReference type="SAM" id="MobiDB-lite"/>
    </source>
</evidence>
<reference evidence="2" key="1">
    <citation type="submission" date="2021-02" db="EMBL/GenBank/DDBJ databases">
        <authorList>
            <person name="Nowell W R."/>
        </authorList>
    </citation>
    <scope>NUCLEOTIDE SEQUENCE</scope>
</reference>
<dbReference type="EMBL" id="CAJNOH010000097">
    <property type="protein sequence ID" value="CAF0864765.1"/>
    <property type="molecule type" value="Genomic_DNA"/>
</dbReference>
<feature type="region of interest" description="Disordered" evidence="1">
    <location>
        <begin position="1"/>
        <end position="42"/>
    </location>
</feature>
<gene>
    <name evidence="2" type="ORF">PYM288_LOCUS7735</name>
</gene>
<feature type="region of interest" description="Disordered" evidence="1">
    <location>
        <begin position="555"/>
        <end position="675"/>
    </location>
</feature>
<feature type="compositionally biased region" description="Basic and acidic residues" evidence="1">
    <location>
        <begin position="618"/>
        <end position="665"/>
    </location>
</feature>
<feature type="compositionally biased region" description="Polar residues" evidence="1">
    <location>
        <begin position="435"/>
        <end position="447"/>
    </location>
</feature>
<evidence type="ECO:0000313" key="3">
    <source>
        <dbReference type="Proteomes" id="UP000663854"/>
    </source>
</evidence>
<protein>
    <submittedName>
        <fullName evidence="2">Uncharacterized protein</fullName>
    </submittedName>
</protein>
<organism evidence="2 3">
    <name type="scientific">Rotaria sordida</name>
    <dbReference type="NCBI Taxonomy" id="392033"/>
    <lineage>
        <taxon>Eukaryota</taxon>
        <taxon>Metazoa</taxon>
        <taxon>Spiralia</taxon>
        <taxon>Gnathifera</taxon>
        <taxon>Rotifera</taxon>
        <taxon>Eurotatoria</taxon>
        <taxon>Bdelloidea</taxon>
        <taxon>Philodinida</taxon>
        <taxon>Philodinidae</taxon>
        <taxon>Rotaria</taxon>
    </lineage>
</organism>
<feature type="compositionally biased region" description="Polar residues" evidence="1">
    <location>
        <begin position="666"/>
        <end position="675"/>
    </location>
</feature>
<proteinExistence type="predicted"/>
<feature type="compositionally biased region" description="Basic residues" evidence="1">
    <location>
        <begin position="592"/>
        <end position="608"/>
    </location>
</feature>
<feature type="compositionally biased region" description="Pro residues" evidence="1">
    <location>
        <begin position="22"/>
        <end position="35"/>
    </location>
</feature>
<feature type="region of interest" description="Disordered" evidence="1">
    <location>
        <begin position="435"/>
        <end position="456"/>
    </location>
</feature>
<dbReference type="Proteomes" id="UP000663854">
    <property type="component" value="Unassembled WGS sequence"/>
</dbReference>
<comment type="caution">
    <text evidence="2">The sequence shown here is derived from an EMBL/GenBank/DDBJ whole genome shotgun (WGS) entry which is preliminary data.</text>
</comment>
<feature type="compositionally biased region" description="Low complexity" evidence="1">
    <location>
        <begin position="570"/>
        <end position="579"/>
    </location>
</feature>
<accession>A0A813XC50</accession>
<sequence length="675" mass="74803">MGGRSGRNRIPLDDPFLNGVPPLGPYPPGPYPPGNDPIGGLATYGPYPRPGSGPYPPGSMGNMYGPPPIRRPNNLGGRYAQGFNRAPSMVPWSYGNYYLGNTTMQTIPSMFKKVAQLGQIQALSALANPSLLGPAAMMPCMPAMPSMPCMPPMPAMPYMPMMSSSMPSSFSMSMAAPMMAAATPLPVAFNPLVQGMYPMASMCPVNWMTPSSFMSALISGPMPYRPPVFDFPNNIGMIMTIPYGTSNPLLSSPSYDSSFNYGVRPFSCYWPDSMPPATTPSYPMISYYPQPYPSVYPVPPALPYIHNTALQSSVYAGMPTTIAGYNPPLSIPRDASLMPSQGAVTNVGFTQPAVLTTNSNLTTSKLINSQSTKCSLPVYNTTDQSQLLIGRKVISSNSNLPINCDERSEITPDTLKYRYKISQTHDTTPTRLRRYVSSTSRSNYKSTTSRDRREPTLPPILNGYLISDSGWLPKIPESNAISSIVGSKKRKRKSYTIENGTSVIAPTNSHVPFISRRRSRHGSKSSASEYDCVICQQQREKQRLRGHFTESTISSLLQSSKGSRQHRLSSNESSLSSKAHSPKSYKHGDHKSYRRHRRRIKHHNKISSKKSNSPRQSPMRERQQDDTIHELEEREIENQEMEKHFIDDDDYIHDSDNEQLDHHESPINSLRSSEE</sequence>
<name>A0A813XC50_9BILA</name>